<name>A0A7J8SLY8_GOSDV</name>
<evidence type="ECO:0000313" key="3">
    <source>
        <dbReference type="Proteomes" id="UP000593561"/>
    </source>
</evidence>
<protein>
    <recommendedName>
        <fullName evidence="4">Retrotransposon gag domain-containing protein</fullName>
    </recommendedName>
</protein>
<evidence type="ECO:0000313" key="2">
    <source>
        <dbReference type="EMBL" id="MBA0627089.1"/>
    </source>
</evidence>
<evidence type="ECO:0008006" key="4">
    <source>
        <dbReference type="Google" id="ProtNLM"/>
    </source>
</evidence>
<comment type="caution">
    <text evidence="2">The sequence shown here is derived from an EMBL/GenBank/DDBJ whole genome shotgun (WGS) entry which is preliminary data.</text>
</comment>
<keyword evidence="3" id="KW-1185">Reference proteome</keyword>
<dbReference type="AlphaFoldDB" id="A0A7J8SLY8"/>
<dbReference type="EMBL" id="JABFAC010000010">
    <property type="protein sequence ID" value="MBA0627089.1"/>
    <property type="molecule type" value="Genomic_DNA"/>
</dbReference>
<feature type="region of interest" description="Disordered" evidence="1">
    <location>
        <begin position="144"/>
        <end position="170"/>
    </location>
</feature>
<evidence type="ECO:0000256" key="1">
    <source>
        <dbReference type="SAM" id="MobiDB-lite"/>
    </source>
</evidence>
<sequence length="261" mass="29299">MVRPSPPTPLVPIVTPPKGDPVKGIRKMGAKEFLGDKGHDLTMVEQWLSQVCRVIKELKCTSKDSLLCVISLLEGEAYQWWETLTNVTLEEMIDWESFLEKFRERAKRLLVALMADPTAPPNPTLTKDDNCLKYTCDAGFFSNPHPSDTPNLDEEDSNSPPTFDSDDCDSDCDSTHFTDLSAGLRVFSDSILRMELAGMEMVKAMEASRCEAEKRRAESEAELTRMMLRTQSQIASFVAGDADTRKRKRGAEDEPRDSSVR</sequence>
<reference evidence="2 3" key="1">
    <citation type="journal article" date="2019" name="Genome Biol. Evol.">
        <title>Insights into the evolution of the New World diploid cottons (Gossypium, subgenus Houzingenia) based on genome sequencing.</title>
        <authorList>
            <person name="Grover C.E."/>
            <person name="Arick M.A. 2nd"/>
            <person name="Thrash A."/>
            <person name="Conover J.L."/>
            <person name="Sanders W.S."/>
            <person name="Peterson D.G."/>
            <person name="Frelichowski J.E."/>
            <person name="Scheffler J.A."/>
            <person name="Scheffler B.E."/>
            <person name="Wendel J.F."/>
        </authorList>
    </citation>
    <scope>NUCLEOTIDE SEQUENCE [LARGE SCALE GENOMIC DNA]</scope>
    <source>
        <strain evidence="2">27</strain>
        <tissue evidence="2">Leaf</tissue>
    </source>
</reference>
<organism evidence="2 3">
    <name type="scientific">Gossypium davidsonii</name>
    <name type="common">Davidson's cotton</name>
    <name type="synonym">Gossypium klotzschianum subsp. davidsonii</name>
    <dbReference type="NCBI Taxonomy" id="34287"/>
    <lineage>
        <taxon>Eukaryota</taxon>
        <taxon>Viridiplantae</taxon>
        <taxon>Streptophyta</taxon>
        <taxon>Embryophyta</taxon>
        <taxon>Tracheophyta</taxon>
        <taxon>Spermatophyta</taxon>
        <taxon>Magnoliopsida</taxon>
        <taxon>eudicotyledons</taxon>
        <taxon>Gunneridae</taxon>
        <taxon>Pentapetalae</taxon>
        <taxon>rosids</taxon>
        <taxon>malvids</taxon>
        <taxon>Malvales</taxon>
        <taxon>Malvaceae</taxon>
        <taxon>Malvoideae</taxon>
        <taxon>Gossypium</taxon>
    </lineage>
</organism>
<proteinExistence type="predicted"/>
<gene>
    <name evidence="2" type="ORF">Godav_004640</name>
</gene>
<feature type="compositionally biased region" description="Basic and acidic residues" evidence="1">
    <location>
        <begin position="250"/>
        <end position="261"/>
    </location>
</feature>
<feature type="region of interest" description="Disordered" evidence="1">
    <location>
        <begin position="234"/>
        <end position="261"/>
    </location>
</feature>
<accession>A0A7J8SLY8</accession>
<dbReference type="Proteomes" id="UP000593561">
    <property type="component" value="Unassembled WGS sequence"/>
</dbReference>